<evidence type="ECO:0000256" key="2">
    <source>
        <dbReference type="ARBA" id="ARBA00007447"/>
    </source>
</evidence>
<dbReference type="AlphaFoldDB" id="A0A7J7C9Y8"/>
<dbReference type="InterPro" id="IPR032861">
    <property type="entry name" value="TAXi_N"/>
</dbReference>
<evidence type="ECO:0000256" key="1">
    <source>
        <dbReference type="ARBA" id="ARBA00004613"/>
    </source>
</evidence>
<evidence type="ECO:0000256" key="7">
    <source>
        <dbReference type="ARBA" id="ARBA00022801"/>
    </source>
</evidence>
<dbReference type="PANTHER" id="PTHR47967">
    <property type="entry name" value="OS07G0603500 PROTEIN-RELATED"/>
    <property type="match status" value="1"/>
</dbReference>
<dbReference type="SUPFAM" id="SSF50630">
    <property type="entry name" value="Acid proteases"/>
    <property type="match status" value="1"/>
</dbReference>
<dbReference type="OrthoDB" id="2747330at2759"/>
<keyword evidence="5 9" id="KW-0732">Signal</keyword>
<keyword evidence="3" id="KW-0964">Secreted</keyword>
<comment type="subcellular location">
    <subcellularLocation>
        <location evidence="1">Secreted</location>
    </subcellularLocation>
</comment>
<dbReference type="Pfam" id="PF14541">
    <property type="entry name" value="TAXi_C"/>
    <property type="match status" value="1"/>
</dbReference>
<feature type="signal peptide" evidence="9">
    <location>
        <begin position="1"/>
        <end position="22"/>
    </location>
</feature>
<dbReference type="InParanoid" id="A0A7J7C9Y8"/>
<organism evidence="11 12">
    <name type="scientific">Tripterygium wilfordii</name>
    <name type="common">Thunder God vine</name>
    <dbReference type="NCBI Taxonomy" id="458696"/>
    <lineage>
        <taxon>Eukaryota</taxon>
        <taxon>Viridiplantae</taxon>
        <taxon>Streptophyta</taxon>
        <taxon>Embryophyta</taxon>
        <taxon>Tracheophyta</taxon>
        <taxon>Spermatophyta</taxon>
        <taxon>Magnoliopsida</taxon>
        <taxon>eudicotyledons</taxon>
        <taxon>Gunneridae</taxon>
        <taxon>Pentapetalae</taxon>
        <taxon>rosids</taxon>
        <taxon>fabids</taxon>
        <taxon>Celastrales</taxon>
        <taxon>Celastraceae</taxon>
        <taxon>Tripterygium</taxon>
    </lineage>
</organism>
<dbReference type="GO" id="GO:0004190">
    <property type="term" value="F:aspartic-type endopeptidase activity"/>
    <property type="evidence" value="ECO:0007669"/>
    <property type="project" value="UniProtKB-KW"/>
</dbReference>
<dbReference type="InterPro" id="IPR051708">
    <property type="entry name" value="Plant_Aspart_Prot_A1"/>
</dbReference>
<comment type="similarity">
    <text evidence="2">Belongs to the peptidase A1 family.</text>
</comment>
<keyword evidence="7" id="KW-0378">Hydrolase</keyword>
<dbReference type="FunFam" id="2.40.70.10:FF:000050">
    <property type="entry name" value="Aspartic proteinase CDR1"/>
    <property type="match status" value="1"/>
</dbReference>
<dbReference type="InterPro" id="IPR032799">
    <property type="entry name" value="TAXi_C"/>
</dbReference>
<evidence type="ECO:0000259" key="10">
    <source>
        <dbReference type="PROSITE" id="PS51767"/>
    </source>
</evidence>
<evidence type="ECO:0000313" key="12">
    <source>
        <dbReference type="Proteomes" id="UP000593562"/>
    </source>
</evidence>
<keyword evidence="8" id="KW-0325">Glycoprotein</keyword>
<feature type="chain" id="PRO_5029811518" evidence="9">
    <location>
        <begin position="23"/>
        <end position="428"/>
    </location>
</feature>
<evidence type="ECO:0000256" key="9">
    <source>
        <dbReference type="SAM" id="SignalP"/>
    </source>
</evidence>
<proteinExistence type="inferred from homology"/>
<dbReference type="FunCoup" id="A0A7J7C9Y8">
    <property type="interactions" value="1"/>
</dbReference>
<dbReference type="GO" id="GO:0005576">
    <property type="term" value="C:extracellular region"/>
    <property type="evidence" value="ECO:0007669"/>
    <property type="project" value="UniProtKB-SubCell"/>
</dbReference>
<dbReference type="InterPro" id="IPR034161">
    <property type="entry name" value="Pepsin-like_plant"/>
</dbReference>
<comment type="caution">
    <text evidence="11">The sequence shown here is derived from an EMBL/GenBank/DDBJ whole genome shotgun (WGS) entry which is preliminary data.</text>
</comment>
<evidence type="ECO:0000313" key="11">
    <source>
        <dbReference type="EMBL" id="KAF5730745.1"/>
    </source>
</evidence>
<keyword evidence="4 11" id="KW-0645">Protease</keyword>
<reference evidence="11 12" key="1">
    <citation type="journal article" date="2020" name="Nat. Commun.">
        <title>Genome of Tripterygium wilfordii and identification of cytochrome P450 involved in triptolide biosynthesis.</title>
        <authorList>
            <person name="Tu L."/>
            <person name="Su P."/>
            <person name="Zhang Z."/>
            <person name="Gao L."/>
            <person name="Wang J."/>
            <person name="Hu T."/>
            <person name="Zhou J."/>
            <person name="Zhang Y."/>
            <person name="Zhao Y."/>
            <person name="Liu Y."/>
            <person name="Song Y."/>
            <person name="Tong Y."/>
            <person name="Lu Y."/>
            <person name="Yang J."/>
            <person name="Xu C."/>
            <person name="Jia M."/>
            <person name="Peters R.J."/>
            <person name="Huang L."/>
            <person name="Gao W."/>
        </authorList>
    </citation>
    <scope>NUCLEOTIDE SEQUENCE [LARGE SCALE GENOMIC DNA]</scope>
    <source>
        <strain evidence="12">cv. XIE 37</strain>
        <tissue evidence="11">Leaf</tissue>
    </source>
</reference>
<dbReference type="PROSITE" id="PS00141">
    <property type="entry name" value="ASP_PROTEASE"/>
    <property type="match status" value="2"/>
</dbReference>
<evidence type="ECO:0000256" key="5">
    <source>
        <dbReference type="ARBA" id="ARBA00022729"/>
    </source>
</evidence>
<dbReference type="InterPro" id="IPR021109">
    <property type="entry name" value="Peptidase_aspartic_dom_sf"/>
</dbReference>
<dbReference type="EMBL" id="JAAARO010000019">
    <property type="protein sequence ID" value="KAF5730745.1"/>
    <property type="molecule type" value="Genomic_DNA"/>
</dbReference>
<dbReference type="GO" id="GO:0006508">
    <property type="term" value="P:proteolysis"/>
    <property type="evidence" value="ECO:0007669"/>
    <property type="project" value="UniProtKB-KW"/>
</dbReference>
<name>A0A7J7C9Y8_TRIWF</name>
<protein>
    <submittedName>
        <fullName evidence="11">Putative Eukaryotic aspartyl protease family protein</fullName>
    </submittedName>
</protein>
<dbReference type="InterPro" id="IPR001969">
    <property type="entry name" value="Aspartic_peptidase_AS"/>
</dbReference>
<evidence type="ECO:0000256" key="4">
    <source>
        <dbReference type="ARBA" id="ARBA00022670"/>
    </source>
</evidence>
<accession>A0A7J7C9Y8</accession>
<evidence type="ECO:0000256" key="8">
    <source>
        <dbReference type="ARBA" id="ARBA00023180"/>
    </source>
</evidence>
<dbReference type="PANTHER" id="PTHR47967:SF138">
    <property type="entry name" value="ASPARTIC PROTEINASE CDR1-LIKE"/>
    <property type="match status" value="1"/>
</dbReference>
<evidence type="ECO:0000256" key="3">
    <source>
        <dbReference type="ARBA" id="ARBA00022525"/>
    </source>
</evidence>
<evidence type="ECO:0000256" key="6">
    <source>
        <dbReference type="ARBA" id="ARBA00022750"/>
    </source>
</evidence>
<dbReference type="Pfam" id="PF14543">
    <property type="entry name" value="TAXi_N"/>
    <property type="match status" value="1"/>
</dbReference>
<sequence length="428" mass="46757">MIKSIIFVLVFILFSFWIQSQAETKRSSFSVDLTHRDSILSPFYNHSLTPLEVLRNAVLRSHTRINLFQYSSLDLNEEEIESVVIPNGGDYLMKIYVGSPPVEVLAIADTGSDLIWIQCTPCDQCYKQDAPLFNPSKSSTYKELSCATKLCQALPKSMCGSTQECKYSYSYGDRSYTIGILSSETIGLDSSNGEQVSFPASAFGCGHRNNGTFTRHVAGLVGLGGGPLSLVSQLADQIENKFSYCLLPMSSSTNSKLRFGQAAILSRSEVVSTPIISKSPPTFYFLTLEGISIGGKIAKAPQSQGNIVIDSGTTLTLLQSNLYNQLEAIVKEAIGVNPVADPSGTLDLCFQAESVRSKLPEMVFHFTGADIHLPPLNTFAKFDNLVCMLIAPSEEFSIFGNLAQVNFQVEYDLQQKKVSFAPTDCTAV</sequence>
<dbReference type="CDD" id="cd05476">
    <property type="entry name" value="pepsin_A_like_plant"/>
    <property type="match status" value="1"/>
</dbReference>
<keyword evidence="12" id="KW-1185">Reference proteome</keyword>
<feature type="domain" description="Peptidase A1" evidence="10">
    <location>
        <begin position="91"/>
        <end position="421"/>
    </location>
</feature>
<dbReference type="Gene3D" id="2.40.70.10">
    <property type="entry name" value="Acid Proteases"/>
    <property type="match status" value="2"/>
</dbReference>
<dbReference type="Proteomes" id="UP000593562">
    <property type="component" value="Unassembled WGS sequence"/>
</dbReference>
<dbReference type="PROSITE" id="PS51767">
    <property type="entry name" value="PEPTIDASE_A1"/>
    <property type="match status" value="1"/>
</dbReference>
<dbReference type="InterPro" id="IPR033121">
    <property type="entry name" value="PEPTIDASE_A1"/>
</dbReference>
<dbReference type="FunFam" id="2.40.70.10:FF:000016">
    <property type="entry name" value="Probable aspartic protease At2g35615"/>
    <property type="match status" value="1"/>
</dbReference>
<gene>
    <name evidence="11" type="ORF">HS088_TW19G00340</name>
</gene>
<keyword evidence="6" id="KW-0064">Aspartyl protease</keyword>